<dbReference type="Proteomes" id="UP001152747">
    <property type="component" value="Unassembled WGS sequence"/>
</dbReference>
<accession>A0A9P1IGK0</accession>
<gene>
    <name evidence="3" type="ORF">CAMP_LOCUS7358</name>
</gene>
<dbReference type="AlphaFoldDB" id="A0A9P1IGK0"/>
<dbReference type="Pfam" id="PF04818">
    <property type="entry name" value="CID"/>
    <property type="match status" value="1"/>
</dbReference>
<dbReference type="OrthoDB" id="343582at2759"/>
<evidence type="ECO:0000256" key="1">
    <source>
        <dbReference type="SAM" id="MobiDB-lite"/>
    </source>
</evidence>
<dbReference type="GO" id="GO:0006369">
    <property type="term" value="P:termination of RNA polymerase II transcription"/>
    <property type="evidence" value="ECO:0007669"/>
    <property type="project" value="InterPro"/>
</dbReference>
<dbReference type="InterPro" id="IPR047415">
    <property type="entry name" value="Pcf11_CID"/>
</dbReference>
<dbReference type="InterPro" id="IPR006569">
    <property type="entry name" value="CID_dom"/>
</dbReference>
<reference evidence="3" key="1">
    <citation type="submission" date="2022-11" db="EMBL/GenBank/DDBJ databases">
        <authorList>
            <person name="Kikuchi T."/>
        </authorList>
    </citation>
    <scope>NUCLEOTIDE SEQUENCE</scope>
    <source>
        <strain evidence="3">PS1010</strain>
    </source>
</reference>
<proteinExistence type="predicted"/>
<dbReference type="EMBL" id="CANHGI010000003">
    <property type="protein sequence ID" value="CAI5444721.1"/>
    <property type="molecule type" value="Genomic_DNA"/>
</dbReference>
<organism evidence="3 4">
    <name type="scientific">Caenorhabditis angaria</name>
    <dbReference type="NCBI Taxonomy" id="860376"/>
    <lineage>
        <taxon>Eukaryota</taxon>
        <taxon>Metazoa</taxon>
        <taxon>Ecdysozoa</taxon>
        <taxon>Nematoda</taxon>
        <taxon>Chromadorea</taxon>
        <taxon>Rhabditida</taxon>
        <taxon>Rhabditina</taxon>
        <taxon>Rhabditomorpha</taxon>
        <taxon>Rhabditoidea</taxon>
        <taxon>Rhabditidae</taxon>
        <taxon>Peloderinae</taxon>
        <taxon>Caenorhabditis</taxon>
    </lineage>
</organism>
<dbReference type="GO" id="GO:0003729">
    <property type="term" value="F:mRNA binding"/>
    <property type="evidence" value="ECO:0007669"/>
    <property type="project" value="InterPro"/>
</dbReference>
<evidence type="ECO:0000313" key="4">
    <source>
        <dbReference type="Proteomes" id="UP001152747"/>
    </source>
</evidence>
<dbReference type="GO" id="GO:0005849">
    <property type="term" value="C:mRNA cleavage factor complex"/>
    <property type="evidence" value="ECO:0007669"/>
    <property type="project" value="TreeGrafter"/>
</dbReference>
<dbReference type="SMART" id="SM00582">
    <property type="entry name" value="RPR"/>
    <property type="match status" value="1"/>
</dbReference>
<dbReference type="PROSITE" id="PS51391">
    <property type="entry name" value="CID"/>
    <property type="match status" value="1"/>
</dbReference>
<dbReference type="GO" id="GO:0000993">
    <property type="term" value="F:RNA polymerase II complex binding"/>
    <property type="evidence" value="ECO:0007669"/>
    <property type="project" value="InterPro"/>
</dbReference>
<dbReference type="InterPro" id="IPR008942">
    <property type="entry name" value="ENTH_VHS"/>
</dbReference>
<feature type="region of interest" description="Disordered" evidence="1">
    <location>
        <begin position="606"/>
        <end position="629"/>
    </location>
</feature>
<dbReference type="PANTHER" id="PTHR15921">
    <property type="entry name" value="PRE-MRNA CLEAVAGE COMPLEX II"/>
    <property type="match status" value="1"/>
</dbReference>
<comment type="caution">
    <text evidence="3">The sequence shown here is derived from an EMBL/GenBank/DDBJ whole genome shotgun (WGS) entry which is preliminary data.</text>
</comment>
<feature type="region of interest" description="Disordered" evidence="1">
    <location>
        <begin position="195"/>
        <end position="257"/>
    </location>
</feature>
<feature type="region of interest" description="Disordered" evidence="1">
    <location>
        <begin position="143"/>
        <end position="171"/>
    </location>
</feature>
<dbReference type="GO" id="GO:0031124">
    <property type="term" value="P:mRNA 3'-end processing"/>
    <property type="evidence" value="ECO:0007669"/>
    <property type="project" value="InterPro"/>
</dbReference>
<dbReference type="InterPro" id="IPR045154">
    <property type="entry name" value="PCF11-like"/>
</dbReference>
<name>A0A9P1IGK0_9PELO</name>
<keyword evidence="4" id="KW-1185">Reference proteome</keyword>
<feature type="compositionally biased region" description="Basic and acidic residues" evidence="1">
    <location>
        <begin position="195"/>
        <end position="218"/>
    </location>
</feature>
<evidence type="ECO:0000259" key="2">
    <source>
        <dbReference type="PROSITE" id="PS51391"/>
    </source>
</evidence>
<dbReference type="GO" id="GO:0005737">
    <property type="term" value="C:cytoplasm"/>
    <property type="evidence" value="ECO:0007669"/>
    <property type="project" value="TreeGrafter"/>
</dbReference>
<protein>
    <recommendedName>
        <fullName evidence="2">CID domain-containing protein</fullName>
    </recommendedName>
</protein>
<dbReference type="CDD" id="cd16982">
    <property type="entry name" value="CID_Pcf11"/>
    <property type="match status" value="1"/>
</dbReference>
<dbReference type="SUPFAM" id="SSF48464">
    <property type="entry name" value="ENTH/VHS domain"/>
    <property type="match status" value="1"/>
</dbReference>
<sequence length="727" mass="81462">MSKLSDEANEYKLTLSELNNNNKTQINLLTILADDYKKCAAQIVDIIAAALMTANPQKKLVIMYVTDSILKNVKGVYIDLFNKQIIPMFLNAFQAGDEKIRTKLYSLKLTWGISKIFLPSKLYQLDIAVNKIDAAWPVANPKTGEVLKNDPNVRTRPPPSTPPTPSGTGNAKVFVNRKFIQNDAKVQPNTIVPPRKIEEKAMNNSKVKKENASMDPLDKLLPSSRGSMPPPVGPAPKRKSDNLPTPIPPKRKIGEADEDLRNRDMDLRKQKATVAKPTQVAGSHAFAVTPSLPVPIKQEIAPPVAPQPPVIISSDEVKLDVPQNNRIFVDGKAYEVMFIDDIAVIERAGAPHRIFFAGEPRHIVIDGVMHPIRFGETKKIDIDGTIHNIKFGAPGRELYLGSHPFKAQFGGTGIVATINGIRHEIRLTGSAPEVRIDPDPAYHLARFMLKMKEQKTIEIKAPKPKPIEDPFNLLKKLQRSGYLKPSQPIEPPRPRFTPISTAPIVSPTTIATIEKERKAVAPSLKEFRERDFKIRYDNVIKNLLKKRENSCQYCGMRMDGISVRSKAWTDHMDWHVKLNLAKQDTSKHRLWYPTPQNWPLPKSARIEAEQQSSTNENESEEEKPSTVAGVVSEGQKDCAICHEKFEEYYDHDEETWRLKNTVIINGKVVHVTCSSDASLMETPTPTSAPTSMDFPISKMDIKSEMLLEDDSSTEVKPIVEQKSIYSI</sequence>
<feature type="domain" description="CID" evidence="2">
    <location>
        <begin position="3"/>
        <end position="133"/>
    </location>
</feature>
<dbReference type="Gene3D" id="1.25.40.90">
    <property type="match status" value="1"/>
</dbReference>
<dbReference type="Pfam" id="PF23228">
    <property type="entry name" value="zf_PCFS4"/>
    <property type="match status" value="1"/>
</dbReference>
<evidence type="ECO:0000313" key="3">
    <source>
        <dbReference type="EMBL" id="CAI5444721.1"/>
    </source>
</evidence>
<dbReference type="PANTHER" id="PTHR15921:SF3">
    <property type="entry name" value="PRE-MRNA CLEAVAGE COMPLEX 2 PROTEIN PCF11"/>
    <property type="match status" value="1"/>
</dbReference>
<dbReference type="InterPro" id="IPR057242">
    <property type="entry name" value="PCFS4-like"/>
</dbReference>
<feature type="compositionally biased region" description="Pro residues" evidence="1">
    <location>
        <begin position="156"/>
        <end position="165"/>
    </location>
</feature>